<evidence type="ECO:0000313" key="2">
    <source>
        <dbReference type="RefSeq" id="XP_026686030.1"/>
    </source>
</evidence>
<dbReference type="Proteomes" id="UP000079169">
    <property type="component" value="Unplaced"/>
</dbReference>
<protein>
    <submittedName>
        <fullName evidence="2">Uncharacterized protein LOC113471236</fullName>
    </submittedName>
</protein>
<keyword evidence="1" id="KW-1185">Reference proteome</keyword>
<dbReference type="AlphaFoldDB" id="A0A3Q0JH26"/>
<dbReference type="PaxDb" id="121845-A0A3Q0JH26"/>
<dbReference type="KEGG" id="dci:113471236"/>
<name>A0A3Q0JH26_DIACI</name>
<proteinExistence type="predicted"/>
<dbReference type="GeneID" id="113471236"/>
<sequence length="231" mass="26442">MIQKEYQPDIFDTGSPIITSNIPCATSNVAPSISRDANTANFNTPDISRIADHLITPDTDNDSETINTVHTSRENPIIGIPISESAVNIGQNQLIITSCSGSEYQKDIQNNLHKDKMRITLKIPQHNTEPQILDFIKTHIAPKVKYHLYFEVDFYKEFTKVLQTHFTDSRIIFIKCTKFLKDIYDKEQKDRIIKAIHEGRTNHRGIEEVTKERDVLLAKHPKVCSGFHEQL</sequence>
<accession>A0A3Q0JH26</accession>
<evidence type="ECO:0000313" key="1">
    <source>
        <dbReference type="Proteomes" id="UP000079169"/>
    </source>
</evidence>
<gene>
    <name evidence="2" type="primary">LOC113471236</name>
</gene>
<organism evidence="1 2">
    <name type="scientific">Diaphorina citri</name>
    <name type="common">Asian citrus psyllid</name>
    <dbReference type="NCBI Taxonomy" id="121845"/>
    <lineage>
        <taxon>Eukaryota</taxon>
        <taxon>Metazoa</taxon>
        <taxon>Ecdysozoa</taxon>
        <taxon>Arthropoda</taxon>
        <taxon>Hexapoda</taxon>
        <taxon>Insecta</taxon>
        <taxon>Pterygota</taxon>
        <taxon>Neoptera</taxon>
        <taxon>Paraneoptera</taxon>
        <taxon>Hemiptera</taxon>
        <taxon>Sternorrhyncha</taxon>
        <taxon>Psylloidea</taxon>
        <taxon>Psyllidae</taxon>
        <taxon>Diaphorininae</taxon>
        <taxon>Diaphorina</taxon>
    </lineage>
</organism>
<dbReference type="RefSeq" id="XP_026686030.1">
    <property type="nucleotide sequence ID" value="XM_026830229.1"/>
</dbReference>
<reference evidence="2" key="1">
    <citation type="submission" date="2025-08" db="UniProtKB">
        <authorList>
            <consortium name="RefSeq"/>
        </authorList>
    </citation>
    <scope>IDENTIFICATION</scope>
</reference>